<comment type="caution">
    <text evidence="1">The sequence shown here is derived from an EMBL/GenBank/DDBJ whole genome shotgun (WGS) entry which is preliminary data.</text>
</comment>
<gene>
    <name evidence="1" type="ORF">Pint_15311</name>
</gene>
<protein>
    <submittedName>
        <fullName evidence="1">Uncharacterized protein</fullName>
    </submittedName>
</protein>
<keyword evidence="2" id="KW-1185">Reference proteome</keyword>
<reference evidence="2" key="1">
    <citation type="journal article" date="2023" name="G3 (Bethesda)">
        <title>Genome assembly and association tests identify interacting loci associated with vigor, precocity, and sex in interspecific pistachio rootstocks.</title>
        <authorList>
            <person name="Palmer W."/>
            <person name="Jacygrad E."/>
            <person name="Sagayaradj S."/>
            <person name="Cavanaugh K."/>
            <person name="Han R."/>
            <person name="Bertier L."/>
            <person name="Beede B."/>
            <person name="Kafkas S."/>
            <person name="Golino D."/>
            <person name="Preece J."/>
            <person name="Michelmore R."/>
        </authorList>
    </citation>
    <scope>NUCLEOTIDE SEQUENCE [LARGE SCALE GENOMIC DNA]</scope>
</reference>
<sequence>MIINPTNPLSLGKYWEYEDDRDKEIARKYAKKLEEKVPQGVEFVIC</sequence>
<proteinExistence type="predicted"/>
<dbReference type="EMBL" id="CM047737">
    <property type="protein sequence ID" value="KAJ0049456.1"/>
    <property type="molecule type" value="Genomic_DNA"/>
</dbReference>
<evidence type="ECO:0000313" key="1">
    <source>
        <dbReference type="EMBL" id="KAJ0049456.1"/>
    </source>
</evidence>
<organism evidence="1 2">
    <name type="scientific">Pistacia integerrima</name>
    <dbReference type="NCBI Taxonomy" id="434235"/>
    <lineage>
        <taxon>Eukaryota</taxon>
        <taxon>Viridiplantae</taxon>
        <taxon>Streptophyta</taxon>
        <taxon>Embryophyta</taxon>
        <taxon>Tracheophyta</taxon>
        <taxon>Spermatophyta</taxon>
        <taxon>Magnoliopsida</taxon>
        <taxon>eudicotyledons</taxon>
        <taxon>Gunneridae</taxon>
        <taxon>Pentapetalae</taxon>
        <taxon>rosids</taxon>
        <taxon>malvids</taxon>
        <taxon>Sapindales</taxon>
        <taxon>Anacardiaceae</taxon>
        <taxon>Pistacia</taxon>
    </lineage>
</organism>
<dbReference type="Proteomes" id="UP001163603">
    <property type="component" value="Chromosome 2"/>
</dbReference>
<name>A0ACC0ZD01_9ROSI</name>
<evidence type="ECO:0000313" key="2">
    <source>
        <dbReference type="Proteomes" id="UP001163603"/>
    </source>
</evidence>
<accession>A0ACC0ZD01</accession>